<dbReference type="Proteomes" id="UP000646548">
    <property type="component" value="Unassembled WGS sequence"/>
</dbReference>
<feature type="region of interest" description="Disordered" evidence="1">
    <location>
        <begin position="84"/>
        <end position="107"/>
    </location>
</feature>
<dbReference type="EMBL" id="WKFB01000771">
    <property type="protein sequence ID" value="KAF6718163.1"/>
    <property type="molecule type" value="Genomic_DNA"/>
</dbReference>
<name>A0A834BZD3_ORYME</name>
<organism evidence="2 3">
    <name type="scientific">Oryzias melastigma</name>
    <name type="common">Marine medaka</name>
    <dbReference type="NCBI Taxonomy" id="30732"/>
    <lineage>
        <taxon>Eukaryota</taxon>
        <taxon>Metazoa</taxon>
        <taxon>Chordata</taxon>
        <taxon>Craniata</taxon>
        <taxon>Vertebrata</taxon>
        <taxon>Euteleostomi</taxon>
        <taxon>Actinopterygii</taxon>
        <taxon>Neopterygii</taxon>
        <taxon>Teleostei</taxon>
        <taxon>Neoteleostei</taxon>
        <taxon>Acanthomorphata</taxon>
        <taxon>Ovalentaria</taxon>
        <taxon>Atherinomorphae</taxon>
        <taxon>Beloniformes</taxon>
        <taxon>Adrianichthyidae</taxon>
        <taxon>Oryziinae</taxon>
        <taxon>Oryzias</taxon>
    </lineage>
</organism>
<sequence>MQRSPEKNKCGKSLCSTSPCTQQLAPCTACHRDCTGQAALIPSRLQLRASIEEVQEIEGKRNTSEDFLCPMTADLLLNQNLRLPGRDGRHRRATLQKDEAMDALQQVQIRPRKTFSSLWGERGEESS</sequence>
<dbReference type="AlphaFoldDB" id="A0A834BZD3"/>
<accession>A0A834BZD3</accession>
<protein>
    <submittedName>
        <fullName evidence="2">Uncharacterized protein</fullName>
    </submittedName>
</protein>
<evidence type="ECO:0000256" key="1">
    <source>
        <dbReference type="SAM" id="MobiDB-lite"/>
    </source>
</evidence>
<evidence type="ECO:0000313" key="2">
    <source>
        <dbReference type="EMBL" id="KAF6718163.1"/>
    </source>
</evidence>
<comment type="caution">
    <text evidence="2">The sequence shown here is derived from an EMBL/GenBank/DDBJ whole genome shotgun (WGS) entry which is preliminary data.</text>
</comment>
<reference evidence="2" key="1">
    <citation type="journal article" name="BMC Genomics">
        <title>Long-read sequencing and de novo genome assembly of marine medaka (Oryzias melastigma).</title>
        <authorList>
            <person name="Liang P."/>
            <person name="Saqib H.S.A."/>
            <person name="Ni X."/>
            <person name="Shen Y."/>
        </authorList>
    </citation>
    <scope>NUCLEOTIDE SEQUENCE</scope>
    <source>
        <strain evidence="2">Bigg-433</strain>
    </source>
</reference>
<evidence type="ECO:0000313" key="3">
    <source>
        <dbReference type="Proteomes" id="UP000646548"/>
    </source>
</evidence>
<gene>
    <name evidence="2" type="ORF">FQA47_024226</name>
</gene>
<proteinExistence type="predicted"/>